<feature type="domain" description="Recombinase" evidence="2">
    <location>
        <begin position="163"/>
        <end position="273"/>
    </location>
</feature>
<dbReference type="Gene3D" id="3.40.50.1390">
    <property type="entry name" value="Resolvase, N-terminal catalytic domain"/>
    <property type="match status" value="1"/>
</dbReference>
<gene>
    <name evidence="3" type="ORF">GCM10009798_23250</name>
</gene>
<proteinExistence type="predicted"/>
<accession>A0ABN2R3V7</accession>
<evidence type="ECO:0000313" key="3">
    <source>
        <dbReference type="EMBL" id="GAA1962820.1"/>
    </source>
</evidence>
<dbReference type="PANTHER" id="PTHR30461:SF23">
    <property type="entry name" value="DNA RECOMBINASE-RELATED"/>
    <property type="match status" value="1"/>
</dbReference>
<dbReference type="PROSITE" id="PS51736">
    <property type="entry name" value="RECOMBINASES_3"/>
    <property type="match status" value="1"/>
</dbReference>
<evidence type="ECO:0000313" key="4">
    <source>
        <dbReference type="Proteomes" id="UP001500571"/>
    </source>
</evidence>
<protein>
    <submittedName>
        <fullName evidence="3">Recombinase family protein</fullName>
    </submittedName>
</protein>
<dbReference type="RefSeq" id="WP_344045001.1">
    <property type="nucleotide sequence ID" value="NZ_BAAAPB010000002.1"/>
</dbReference>
<dbReference type="SUPFAM" id="SSF53041">
    <property type="entry name" value="Resolvase-like"/>
    <property type="match status" value="1"/>
</dbReference>
<organism evidence="3 4">
    <name type="scientific">Nocardioides panacihumi</name>
    <dbReference type="NCBI Taxonomy" id="400774"/>
    <lineage>
        <taxon>Bacteria</taxon>
        <taxon>Bacillati</taxon>
        <taxon>Actinomycetota</taxon>
        <taxon>Actinomycetes</taxon>
        <taxon>Propionibacteriales</taxon>
        <taxon>Nocardioidaceae</taxon>
        <taxon>Nocardioides</taxon>
    </lineage>
</organism>
<keyword evidence="4" id="KW-1185">Reference proteome</keyword>
<dbReference type="CDD" id="cd00338">
    <property type="entry name" value="Ser_Recombinase"/>
    <property type="match status" value="1"/>
</dbReference>
<name>A0ABN2R3V7_9ACTN</name>
<evidence type="ECO:0000259" key="1">
    <source>
        <dbReference type="PROSITE" id="PS51736"/>
    </source>
</evidence>
<dbReference type="InterPro" id="IPR011109">
    <property type="entry name" value="DNA_bind_recombinase_dom"/>
</dbReference>
<dbReference type="Pfam" id="PF07508">
    <property type="entry name" value="Recombinase"/>
    <property type="match status" value="1"/>
</dbReference>
<dbReference type="InterPro" id="IPR006119">
    <property type="entry name" value="Resolv_N"/>
</dbReference>
<dbReference type="EMBL" id="BAAAPB010000002">
    <property type="protein sequence ID" value="GAA1962820.1"/>
    <property type="molecule type" value="Genomic_DNA"/>
</dbReference>
<evidence type="ECO:0000259" key="2">
    <source>
        <dbReference type="PROSITE" id="PS51737"/>
    </source>
</evidence>
<dbReference type="Gene3D" id="3.90.1750.20">
    <property type="entry name" value="Putative Large Serine Recombinase, Chain B, Domain 2"/>
    <property type="match status" value="1"/>
</dbReference>
<dbReference type="PROSITE" id="PS51737">
    <property type="entry name" value="RECOMBINASE_DNA_BIND"/>
    <property type="match status" value="1"/>
</dbReference>
<dbReference type="PANTHER" id="PTHR30461">
    <property type="entry name" value="DNA-INVERTASE FROM LAMBDOID PROPHAGE"/>
    <property type="match status" value="1"/>
</dbReference>
<dbReference type="Pfam" id="PF13408">
    <property type="entry name" value="Zn_ribbon_recom"/>
    <property type="match status" value="1"/>
</dbReference>
<dbReference type="InterPro" id="IPR050639">
    <property type="entry name" value="SSR_resolvase"/>
</dbReference>
<feature type="domain" description="Resolvase/invertase-type recombinase catalytic" evidence="1">
    <location>
        <begin position="4"/>
        <end position="155"/>
    </location>
</feature>
<sequence>MSKRAAIYCRISRDAEQEGLGVARQEEDCRALVAREGWTLVEPPYVDNDISASTLSKKARPAYDAMLAAARDGGVDVIVAYANSRLTRRPLELEDLITLHEQHGTLLHTVASGDDDLSTASGRMVARIKASVDAHEAEVTAERLRRAFLQKAQRGAPNQGTRPFGWGDDKVALHPKEATLLRRAIQDVIDGVPTREVARRWNAAGVTTTRGKAWNHTAVRQVLRNPRLAGWRTHQKQVARDASGERVRGVWAPMVDQATFDALQAALDGRRPRARVGGQRYLLSGIARCGVCGGGMHGYRTSRGAHAYACGSEGLGHSVTVAGVQTDALIAALVERRLADVDLAEEPVAAAEWEGEARLRAIPGQVAELMAAFNSGVLSGAVTFPQVQALEAEQAALEKARPKAPPRPVVATADAFPALDVDRQRAVVDTLVQAVVVAKAPHRGARWTPDRVEVVWR</sequence>
<dbReference type="SMART" id="SM00857">
    <property type="entry name" value="Resolvase"/>
    <property type="match status" value="1"/>
</dbReference>
<dbReference type="Proteomes" id="UP001500571">
    <property type="component" value="Unassembled WGS sequence"/>
</dbReference>
<dbReference type="Pfam" id="PF00239">
    <property type="entry name" value="Resolvase"/>
    <property type="match status" value="1"/>
</dbReference>
<comment type="caution">
    <text evidence="3">The sequence shown here is derived from an EMBL/GenBank/DDBJ whole genome shotgun (WGS) entry which is preliminary data.</text>
</comment>
<dbReference type="InterPro" id="IPR036162">
    <property type="entry name" value="Resolvase-like_N_sf"/>
</dbReference>
<reference evidence="3 4" key="1">
    <citation type="journal article" date="2019" name="Int. J. Syst. Evol. Microbiol.">
        <title>The Global Catalogue of Microorganisms (GCM) 10K type strain sequencing project: providing services to taxonomists for standard genome sequencing and annotation.</title>
        <authorList>
            <consortium name="The Broad Institute Genomics Platform"/>
            <consortium name="The Broad Institute Genome Sequencing Center for Infectious Disease"/>
            <person name="Wu L."/>
            <person name="Ma J."/>
        </authorList>
    </citation>
    <scope>NUCLEOTIDE SEQUENCE [LARGE SCALE GENOMIC DNA]</scope>
    <source>
        <strain evidence="3 4">JCM 15309</strain>
    </source>
</reference>
<dbReference type="InterPro" id="IPR025827">
    <property type="entry name" value="Zn_ribbon_recom_dom"/>
</dbReference>
<dbReference type="InterPro" id="IPR038109">
    <property type="entry name" value="DNA_bind_recomb_sf"/>
</dbReference>